<feature type="compositionally biased region" description="Polar residues" evidence="2">
    <location>
        <begin position="794"/>
        <end position="803"/>
    </location>
</feature>
<feature type="compositionally biased region" description="Polar residues" evidence="2">
    <location>
        <begin position="1009"/>
        <end position="1027"/>
    </location>
</feature>
<dbReference type="Proteomes" id="UP000515135">
    <property type="component" value="Unplaced"/>
</dbReference>
<feature type="region of interest" description="Disordered" evidence="2">
    <location>
        <begin position="1078"/>
        <end position="1212"/>
    </location>
</feature>
<evidence type="ECO:0000313" key="4">
    <source>
        <dbReference type="RefSeq" id="XP_019637225.1"/>
    </source>
</evidence>
<feature type="compositionally biased region" description="Basic and acidic residues" evidence="2">
    <location>
        <begin position="661"/>
        <end position="679"/>
    </location>
</feature>
<feature type="region of interest" description="Disordered" evidence="2">
    <location>
        <begin position="784"/>
        <end position="851"/>
    </location>
</feature>
<accession>A0A6P4Z748</accession>
<dbReference type="RefSeq" id="XP_019637225.1">
    <property type="nucleotide sequence ID" value="XM_019781666.1"/>
</dbReference>
<feature type="compositionally biased region" description="Basic residues" evidence="2">
    <location>
        <begin position="690"/>
        <end position="701"/>
    </location>
</feature>
<feature type="region of interest" description="Disordered" evidence="2">
    <location>
        <begin position="929"/>
        <end position="1050"/>
    </location>
</feature>
<keyword evidence="1" id="KW-0175">Coiled coil</keyword>
<proteinExistence type="predicted"/>
<dbReference type="OrthoDB" id="10072259at2759"/>
<feature type="region of interest" description="Disordered" evidence="2">
    <location>
        <begin position="652"/>
        <end position="701"/>
    </location>
</feature>
<feature type="compositionally biased region" description="Polar residues" evidence="2">
    <location>
        <begin position="20"/>
        <end position="56"/>
    </location>
</feature>
<feature type="compositionally biased region" description="Basic and acidic residues" evidence="2">
    <location>
        <begin position="276"/>
        <end position="298"/>
    </location>
</feature>
<keyword evidence="3" id="KW-1185">Reference proteome</keyword>
<name>A0A6P4Z748_BRABE</name>
<feature type="compositionally biased region" description="Polar residues" evidence="2">
    <location>
        <begin position="1142"/>
        <end position="1164"/>
    </location>
</feature>
<sequence length="1245" mass="139616">MLTNQLSTRELLGSRRFYRRNSQGDRPQYGSNSQTQSSQAGSSEGMYSQMVDSQSSDLLFPQQQDSEGSVNYYQRYKAQSALFPTQGVRQPISVVKGCPQMSLQEQMEVNRKRAKERDDREILNLFVSMLKDCVEEVKVLTTGIQDKIDKTATTQGEKAEQLLQKVTDELGKHAGRLQDAVKRREEDKAKLSDLEIAMAAKDAEISQLKQQLKKALAAKEDNIISTLTSTMTKQQELTREQLSKLKDKENDNTEVLKESIRSCGEISRQLKQLEQQTKEREEAEKKTQTHNCCKDKGGQCDSNYSEKNMATSDNSNKEQNVSHQNQQWSTAVAQRGQWFKKQQNISTADPLLQNVPLKDDKIPVILAKQHSYGLQPNLALSSIYTGNQLSSVPAVSANTLYSSYHPTPVVVNPTTVQVGMSSALTRAQTEPGGTYGFGGVAGTLQNPHKNRLQQNMVEIKPRKPCNQENILQQNNIPSTRIVGQNMDMANDITSEHPAKDNNQHQGQHQWLRDPNFQYHGQTNRHEWNGHQSRELSEMTNQNQGQRGSDVDNEYGMLAEFGNRPTNQHQSTTMSNYHQQHAQLPPLYATATLQPINKQVGMTPDGNGLVRDNEVYQLQVGDAQPMFSPDIKQVKSGVRKQSPIATVLPQVRTRSMTQQTQEETKMEDTKEKDKEKKDIEETVEQQVTVTKRGRKGRKRQKPIIKVEEPSQMDSEAVDISHLLGIETGSSLTASRDSKRSKSENRVQCYQGNMKKDIVSYPTASPCSPDCPPVPFQSSEDLPAWRQSGRYRKRSQSCTDLSKSGSEVKKATISRDKPASVEKRRAKKVGNKTPASAKGSYKDETLATSSTGQQHMKIRKAIQMWQPNSSKDVSIITDLSASVYDFNDDEDVPSMKPAIRSAKRVFKPQNNIDTTLKCIDTPEVTEDVNLDSDKRDTVKQYVSPYSDVEEPESDDPYEEDVDESDVSQEPNPFNKKLSRNTFGDSQILHFQDSDENFSNTFDDRREGTFENVLQFSKQKNPPSKILQSQDSEEEPIGSEAEGVTQESVDPLSLDIFSQERKIESDSPSLKKTLAIAQKWAAGKSAKAKENKSQVVSDQHQLDSDSSSSPSLWIMEDFFQPGSTRDAKPLVSGNTTQGSKRKGQLTMNINDMDPGSSQEDSQSQNYFSLKIPDSPVRPRYDPCNEQVVPDQSPVYATPQSIRLPPSPKVSRGSGLKRKLCDSSASWFVDASRACLKQLRSGSHRTAHK</sequence>
<feature type="region of interest" description="Disordered" evidence="2">
    <location>
        <begin position="12"/>
        <end position="56"/>
    </location>
</feature>
<organism evidence="3 4">
    <name type="scientific">Branchiostoma belcheri</name>
    <name type="common">Amphioxus</name>
    <dbReference type="NCBI Taxonomy" id="7741"/>
    <lineage>
        <taxon>Eukaryota</taxon>
        <taxon>Metazoa</taxon>
        <taxon>Chordata</taxon>
        <taxon>Cephalochordata</taxon>
        <taxon>Leptocardii</taxon>
        <taxon>Amphioxiformes</taxon>
        <taxon>Branchiostomatidae</taxon>
        <taxon>Branchiostoma</taxon>
    </lineage>
</organism>
<feature type="compositionally biased region" description="Polar residues" evidence="2">
    <location>
        <begin position="300"/>
        <end position="319"/>
    </location>
</feature>
<gene>
    <name evidence="4" type="primary">LOC109479677</name>
</gene>
<evidence type="ECO:0000256" key="2">
    <source>
        <dbReference type="SAM" id="MobiDB-lite"/>
    </source>
</evidence>
<evidence type="ECO:0000313" key="3">
    <source>
        <dbReference type="Proteomes" id="UP000515135"/>
    </source>
</evidence>
<evidence type="ECO:0000256" key="1">
    <source>
        <dbReference type="SAM" id="Coils"/>
    </source>
</evidence>
<reference evidence="4" key="1">
    <citation type="submission" date="2025-08" db="UniProtKB">
        <authorList>
            <consortium name="RefSeq"/>
        </authorList>
    </citation>
    <scope>IDENTIFICATION</scope>
    <source>
        <tissue evidence="4">Gonad</tissue>
    </source>
</reference>
<feature type="compositionally biased region" description="Acidic residues" evidence="2">
    <location>
        <begin position="945"/>
        <end position="964"/>
    </location>
</feature>
<dbReference type="GeneID" id="109479677"/>
<feature type="coiled-coil region" evidence="1">
    <location>
        <begin position="177"/>
        <end position="218"/>
    </location>
</feature>
<feature type="compositionally biased region" description="Basic and acidic residues" evidence="2">
    <location>
        <begin position="804"/>
        <end position="821"/>
    </location>
</feature>
<dbReference type="AlphaFoldDB" id="A0A6P4Z748"/>
<feature type="region of interest" description="Disordered" evidence="2">
    <location>
        <begin position="272"/>
        <end position="319"/>
    </location>
</feature>
<dbReference type="KEGG" id="bbel:109479677"/>
<feature type="compositionally biased region" description="Low complexity" evidence="2">
    <location>
        <begin position="1090"/>
        <end position="1109"/>
    </location>
</feature>
<protein>
    <submittedName>
        <fullName evidence="4">Uncharacterized protein LOC109479677</fullName>
    </submittedName>
</protein>